<dbReference type="EMBL" id="MEYS01000001">
    <property type="protein sequence ID" value="OGD34338.1"/>
    <property type="molecule type" value="Genomic_DNA"/>
</dbReference>
<sequence>MTVYYKCDDAGPMQFVCNHVKEALHLIELEHDYFGASLHIQVAKNLVNEFEGWAVKLPDDYHMDDPKNRGFGYYDGNPPYAIIKFEK</sequence>
<accession>A0A1F5BUV9</accession>
<evidence type="ECO:0000313" key="1">
    <source>
        <dbReference type="EMBL" id="OGD34338.1"/>
    </source>
</evidence>
<evidence type="ECO:0000313" key="2">
    <source>
        <dbReference type="Proteomes" id="UP000176650"/>
    </source>
</evidence>
<dbReference type="AlphaFoldDB" id="A0A1F5BUV9"/>
<protein>
    <submittedName>
        <fullName evidence="1">Uncharacterized protein</fullName>
    </submittedName>
</protein>
<dbReference type="Proteomes" id="UP000176650">
    <property type="component" value="Unassembled WGS sequence"/>
</dbReference>
<organism evidence="1 2">
    <name type="scientific">Candidatus Azambacteria bacterium RIFCSPLOWO2_01_FULL_46_25</name>
    <dbReference type="NCBI Taxonomy" id="1797298"/>
    <lineage>
        <taxon>Bacteria</taxon>
        <taxon>Candidatus Azamiibacteriota</taxon>
    </lineage>
</organism>
<gene>
    <name evidence="1" type="ORF">A2988_02310</name>
</gene>
<name>A0A1F5BUV9_9BACT</name>
<comment type="caution">
    <text evidence="1">The sequence shown here is derived from an EMBL/GenBank/DDBJ whole genome shotgun (WGS) entry which is preliminary data.</text>
</comment>
<reference evidence="1 2" key="1">
    <citation type="journal article" date="2016" name="Nat. Commun.">
        <title>Thousands of microbial genomes shed light on interconnected biogeochemical processes in an aquifer system.</title>
        <authorList>
            <person name="Anantharaman K."/>
            <person name="Brown C.T."/>
            <person name="Hug L.A."/>
            <person name="Sharon I."/>
            <person name="Castelle C.J."/>
            <person name="Probst A.J."/>
            <person name="Thomas B.C."/>
            <person name="Singh A."/>
            <person name="Wilkins M.J."/>
            <person name="Karaoz U."/>
            <person name="Brodie E.L."/>
            <person name="Williams K.H."/>
            <person name="Hubbard S.S."/>
            <person name="Banfield J.F."/>
        </authorList>
    </citation>
    <scope>NUCLEOTIDE SEQUENCE [LARGE SCALE GENOMIC DNA]</scope>
</reference>
<proteinExistence type="predicted"/>